<accession>A0A7Y7V8H0</accession>
<dbReference type="PROSITE" id="PS50893">
    <property type="entry name" value="ABC_TRANSPORTER_2"/>
    <property type="match status" value="1"/>
</dbReference>
<dbReference type="Proteomes" id="UP000560470">
    <property type="component" value="Unassembled WGS sequence"/>
</dbReference>
<dbReference type="Pfam" id="PF00005">
    <property type="entry name" value="ABC_tran"/>
    <property type="match status" value="1"/>
</dbReference>
<evidence type="ECO:0000313" key="7">
    <source>
        <dbReference type="Proteomes" id="UP000560470"/>
    </source>
</evidence>
<dbReference type="EMBL" id="JACAOZ010000014">
    <property type="protein sequence ID" value="NVZ58113.1"/>
    <property type="molecule type" value="Genomic_DNA"/>
</dbReference>
<dbReference type="InterPro" id="IPR003439">
    <property type="entry name" value="ABC_transporter-like_ATP-bd"/>
</dbReference>
<dbReference type="PANTHER" id="PTHR46743">
    <property type="entry name" value="TEICHOIC ACIDS EXPORT ATP-BINDING PROTEIN TAGH"/>
    <property type="match status" value="1"/>
</dbReference>
<keyword evidence="3" id="KW-0547">Nucleotide-binding</keyword>
<dbReference type="SUPFAM" id="SSF52540">
    <property type="entry name" value="P-loop containing nucleoside triphosphate hydrolases"/>
    <property type="match status" value="1"/>
</dbReference>
<dbReference type="InterPro" id="IPR003593">
    <property type="entry name" value="AAA+_ATPase"/>
</dbReference>
<keyword evidence="4 6" id="KW-0067">ATP-binding</keyword>
<dbReference type="InterPro" id="IPR029439">
    <property type="entry name" value="Wzt_C"/>
</dbReference>
<reference evidence="6 7" key="1">
    <citation type="submission" date="2020-04" db="EMBL/GenBank/DDBJ databases">
        <title>Molecular characterization of pseudomonads from Agaricus bisporus reveal novel blotch 2 pathogens in Western Europe.</title>
        <authorList>
            <person name="Taparia T."/>
            <person name="Krijger M."/>
            <person name="Haynes E."/>
            <person name="Elpinstone J.G."/>
            <person name="Noble R."/>
            <person name="Van Der Wolf J."/>
        </authorList>
    </citation>
    <scope>NUCLEOTIDE SEQUENCE [LARGE SCALE GENOMIC DNA]</scope>
    <source>
        <strain evidence="6 7">B7002</strain>
    </source>
</reference>
<protein>
    <submittedName>
        <fullName evidence="6">ABC transporter ATP-binding protein</fullName>
    </submittedName>
</protein>
<dbReference type="Pfam" id="PF14524">
    <property type="entry name" value="Wzt_C"/>
    <property type="match status" value="1"/>
</dbReference>
<comment type="similarity">
    <text evidence="1">Belongs to the ABC transporter superfamily.</text>
</comment>
<dbReference type="AlphaFoldDB" id="A0A7Y7V8H0"/>
<keyword evidence="2" id="KW-0813">Transport</keyword>
<dbReference type="GO" id="GO:0140359">
    <property type="term" value="F:ABC-type transporter activity"/>
    <property type="evidence" value="ECO:0007669"/>
    <property type="project" value="InterPro"/>
</dbReference>
<evidence type="ECO:0000313" key="6">
    <source>
        <dbReference type="EMBL" id="NVZ58113.1"/>
    </source>
</evidence>
<dbReference type="PANTHER" id="PTHR46743:SF2">
    <property type="entry name" value="TEICHOIC ACIDS EXPORT ATP-BINDING PROTEIN TAGH"/>
    <property type="match status" value="1"/>
</dbReference>
<gene>
    <name evidence="6" type="ORF">HX797_17765</name>
</gene>
<dbReference type="SMART" id="SM00382">
    <property type="entry name" value="AAA"/>
    <property type="match status" value="1"/>
</dbReference>
<comment type="caution">
    <text evidence="6">The sequence shown here is derived from an EMBL/GenBank/DDBJ whole genome shotgun (WGS) entry which is preliminary data.</text>
</comment>
<evidence type="ECO:0000256" key="2">
    <source>
        <dbReference type="ARBA" id="ARBA00022448"/>
    </source>
</evidence>
<proteinExistence type="inferred from homology"/>
<dbReference type="GO" id="GO:0005524">
    <property type="term" value="F:ATP binding"/>
    <property type="evidence" value="ECO:0007669"/>
    <property type="project" value="UniProtKB-KW"/>
</dbReference>
<organism evidence="6 7">
    <name type="scientific">Pseudomonas edaphica</name>
    <dbReference type="NCBI Taxonomy" id="2006980"/>
    <lineage>
        <taxon>Bacteria</taxon>
        <taxon>Pseudomonadati</taxon>
        <taxon>Pseudomonadota</taxon>
        <taxon>Gammaproteobacteria</taxon>
        <taxon>Pseudomonadales</taxon>
        <taxon>Pseudomonadaceae</taxon>
        <taxon>Pseudomonas</taxon>
    </lineage>
</organism>
<dbReference type="CDD" id="cd03220">
    <property type="entry name" value="ABC_KpsT_Wzt"/>
    <property type="match status" value="1"/>
</dbReference>
<sequence>MCSDLIVSVKGLSKFFPVYEKPHHRLLQMLTPSAEKHKWYREFRALRDVSFEVKRGETFGIVGRNGSGKSTLLQLICGTLFPTSGTVQVNGRIAALLELGAGFNPDFTGRENIYLNGSVLGLSREEIDARFESITEFAGIGDFINQPVKSYSSGMYIRLAFSVAINVTPDLLIIDEALAVGDEAFQRKCFARIQNLRDNGSTILFVSHSAGIVTELCDRAILLDQGELIAQGSPKSVVSKYHKLIYSPADTVAVLREDLKKQLVEDDVAEDAFVTEADKADSALVASAKSNLPPREEAFYEEGMKSLSKISYNSYGASILDVHIETSEGRKVNVLRSGESYKYVYTVDFTALAFQVRFGMMIKTTSGLELSGAVSAAPRDTIETIPMGARVKVKFDFECRLPPATYFLNAGVLGLVDGQEQFLDRQIDAEMFRVFSDPDRLSTGLVEMVSSPDLKVTLSTVSGDGNA</sequence>
<evidence type="ECO:0000256" key="3">
    <source>
        <dbReference type="ARBA" id="ARBA00022741"/>
    </source>
</evidence>
<dbReference type="GO" id="GO:0016887">
    <property type="term" value="F:ATP hydrolysis activity"/>
    <property type="evidence" value="ECO:0007669"/>
    <property type="project" value="InterPro"/>
</dbReference>
<evidence type="ECO:0000259" key="5">
    <source>
        <dbReference type="PROSITE" id="PS50893"/>
    </source>
</evidence>
<dbReference type="InterPro" id="IPR050683">
    <property type="entry name" value="Bact_Polysacc_Export_ATP-bd"/>
</dbReference>
<feature type="domain" description="ABC transporter" evidence="5">
    <location>
        <begin position="29"/>
        <end position="250"/>
    </location>
</feature>
<dbReference type="InterPro" id="IPR027417">
    <property type="entry name" value="P-loop_NTPase"/>
</dbReference>
<evidence type="ECO:0000256" key="1">
    <source>
        <dbReference type="ARBA" id="ARBA00005417"/>
    </source>
</evidence>
<dbReference type="Gene3D" id="3.40.50.300">
    <property type="entry name" value="P-loop containing nucleotide triphosphate hydrolases"/>
    <property type="match status" value="1"/>
</dbReference>
<dbReference type="Gene3D" id="2.70.50.60">
    <property type="entry name" value="abc- transporter (atp binding component) like domain"/>
    <property type="match status" value="1"/>
</dbReference>
<dbReference type="GO" id="GO:0016020">
    <property type="term" value="C:membrane"/>
    <property type="evidence" value="ECO:0007669"/>
    <property type="project" value="InterPro"/>
</dbReference>
<dbReference type="CDD" id="cd10147">
    <property type="entry name" value="Wzt_C-like"/>
    <property type="match status" value="1"/>
</dbReference>
<name>A0A7Y7V8H0_9PSED</name>
<evidence type="ECO:0000256" key="4">
    <source>
        <dbReference type="ARBA" id="ARBA00022840"/>
    </source>
</evidence>
<dbReference type="RefSeq" id="WP_169985258.1">
    <property type="nucleotide sequence ID" value="NZ_JACAOZ010000014.1"/>
</dbReference>
<dbReference type="InterPro" id="IPR015860">
    <property type="entry name" value="ABC_transpr_TagH-like"/>
</dbReference>